<evidence type="ECO:0000313" key="2">
    <source>
        <dbReference type="EMBL" id="NHN56868.1"/>
    </source>
</evidence>
<dbReference type="Proteomes" id="UP000744769">
    <property type="component" value="Unassembled WGS sequence"/>
</dbReference>
<dbReference type="Pfam" id="PF18726">
    <property type="entry name" value="HEPN_SAV_6107"/>
    <property type="match status" value="1"/>
</dbReference>
<sequence length="153" mass="16653">MSRSPHSAAAPPAALDLVERARGCLLEACHTPDLCERYRLAHIGALRAAAAVLAARSTPSPRSRPRSVWQVLPKVAPELTEWADFFADTARRRSAFERGATEPSAREADDLIRQTETFLGLVLAALGLPMREPLGRWVAPPTLVAPARRSGRI</sequence>
<gene>
    <name evidence="2" type="ORF">G9U51_13910</name>
</gene>
<reference evidence="2" key="1">
    <citation type="submission" date="2020-03" db="EMBL/GenBank/DDBJ databases">
        <title>Draft sequencing of Calidifontibacter sp. DB0510.</title>
        <authorList>
            <person name="Kim D.-U."/>
        </authorList>
    </citation>
    <scope>NUCLEOTIDE SEQUENCE</scope>
    <source>
        <strain evidence="2">DB0510</strain>
    </source>
</reference>
<comment type="caution">
    <text evidence="2">The sequence shown here is derived from an EMBL/GenBank/DDBJ whole genome shotgun (WGS) entry which is preliminary data.</text>
</comment>
<dbReference type="InterPro" id="IPR040891">
    <property type="entry name" value="HEPN_SAV_6107"/>
</dbReference>
<dbReference type="EMBL" id="JAAOIV010000011">
    <property type="protein sequence ID" value="NHN56868.1"/>
    <property type="molecule type" value="Genomic_DNA"/>
</dbReference>
<evidence type="ECO:0000313" key="3">
    <source>
        <dbReference type="Proteomes" id="UP000744769"/>
    </source>
</evidence>
<feature type="domain" description="SAV-6107-like HEPN" evidence="1">
    <location>
        <begin position="28"/>
        <end position="122"/>
    </location>
</feature>
<protein>
    <recommendedName>
        <fullName evidence="1">SAV-6107-like HEPN domain-containing protein</fullName>
    </recommendedName>
</protein>
<dbReference type="RefSeq" id="WP_166197561.1">
    <property type="nucleotide sequence ID" value="NZ_JAAOIV010000011.1"/>
</dbReference>
<proteinExistence type="predicted"/>
<accession>A0A967EHR4</accession>
<name>A0A967EHR4_9MICO</name>
<keyword evidence="3" id="KW-1185">Reference proteome</keyword>
<organism evidence="2 3">
    <name type="scientific">Metallococcus carri</name>
    <dbReference type="NCBI Taxonomy" id="1656884"/>
    <lineage>
        <taxon>Bacteria</taxon>
        <taxon>Bacillati</taxon>
        <taxon>Actinomycetota</taxon>
        <taxon>Actinomycetes</taxon>
        <taxon>Micrococcales</taxon>
        <taxon>Dermacoccaceae</taxon>
        <taxon>Metallococcus</taxon>
    </lineage>
</organism>
<evidence type="ECO:0000259" key="1">
    <source>
        <dbReference type="Pfam" id="PF18726"/>
    </source>
</evidence>
<dbReference type="AlphaFoldDB" id="A0A967EHR4"/>